<dbReference type="PANTHER" id="PTHR47481">
    <property type="match status" value="1"/>
</dbReference>
<dbReference type="AlphaFoldDB" id="A0A9J5XCA8"/>
<proteinExistence type="predicted"/>
<protein>
    <recommendedName>
        <fullName evidence="3">Retrotransposon Copia-like N-terminal domain-containing protein</fullName>
    </recommendedName>
</protein>
<evidence type="ECO:0000313" key="2">
    <source>
        <dbReference type="Proteomes" id="UP000824120"/>
    </source>
</evidence>
<dbReference type="OrthoDB" id="1845088at2759"/>
<dbReference type="Proteomes" id="UP000824120">
    <property type="component" value="Chromosome 9"/>
</dbReference>
<organism evidence="1 2">
    <name type="scientific">Solanum commersonii</name>
    <name type="common">Commerson's wild potato</name>
    <name type="synonym">Commerson's nightshade</name>
    <dbReference type="NCBI Taxonomy" id="4109"/>
    <lineage>
        <taxon>Eukaryota</taxon>
        <taxon>Viridiplantae</taxon>
        <taxon>Streptophyta</taxon>
        <taxon>Embryophyta</taxon>
        <taxon>Tracheophyta</taxon>
        <taxon>Spermatophyta</taxon>
        <taxon>Magnoliopsida</taxon>
        <taxon>eudicotyledons</taxon>
        <taxon>Gunneridae</taxon>
        <taxon>Pentapetalae</taxon>
        <taxon>asterids</taxon>
        <taxon>lamiids</taxon>
        <taxon>Solanales</taxon>
        <taxon>Solanaceae</taxon>
        <taxon>Solanoideae</taxon>
        <taxon>Solaneae</taxon>
        <taxon>Solanum</taxon>
    </lineage>
</organism>
<keyword evidence="2" id="KW-1185">Reference proteome</keyword>
<dbReference type="PANTHER" id="PTHR47481:SF28">
    <property type="entry name" value="RETROTRANSPOSON COPIA-LIKE N-TERMINAL DOMAIN-CONTAINING PROTEIN"/>
    <property type="match status" value="1"/>
</dbReference>
<gene>
    <name evidence="1" type="ORF">H5410_045286</name>
</gene>
<evidence type="ECO:0008006" key="3">
    <source>
        <dbReference type="Google" id="ProtNLM"/>
    </source>
</evidence>
<comment type="caution">
    <text evidence="1">The sequence shown here is derived from an EMBL/GenBank/DDBJ whole genome shotgun (WGS) entry which is preliminary data.</text>
</comment>
<dbReference type="EMBL" id="JACXVP010000009">
    <property type="protein sequence ID" value="KAG5584852.1"/>
    <property type="molecule type" value="Genomic_DNA"/>
</dbReference>
<reference evidence="1 2" key="1">
    <citation type="submission" date="2020-09" db="EMBL/GenBank/DDBJ databases">
        <title>De no assembly of potato wild relative species, Solanum commersonii.</title>
        <authorList>
            <person name="Cho K."/>
        </authorList>
    </citation>
    <scope>NUCLEOTIDE SEQUENCE [LARGE SCALE GENOMIC DNA]</scope>
    <source>
        <strain evidence="1">LZ3.2</strain>
        <tissue evidence="1">Leaf</tissue>
    </source>
</reference>
<name>A0A9J5XCA8_SOLCO</name>
<sequence>MVSDLPFDPMADSHNSGNLLSLAKQSSSSTTIQLPNLSLKLNRNNYSLWKENTSDILKTFSLDFSVLGFNHPPKIITPNSIATTADSSTTQSQSRNYFSAYEEWRHSDLLILVWLRQIDCYPPLGHLTRATSSHDAWTKIESKSLYVVQYDFISFVFNGLDSSYGIFKDAFNMCSGLVTPEELFGLLLQEEERFAEELRSTTINTQFGSAPSHAMLTQCSTFLQPTYPSTQTNLLFLASPRSLIF</sequence>
<accession>A0A9J5XCA8</accession>
<evidence type="ECO:0000313" key="1">
    <source>
        <dbReference type="EMBL" id="KAG5584852.1"/>
    </source>
</evidence>